<protein>
    <submittedName>
        <fullName evidence="2">Uncharacterized protein</fullName>
    </submittedName>
</protein>
<dbReference type="AlphaFoldDB" id="A0A1V3X4E8"/>
<organism evidence="2 3">
    <name type="scientific">Mycobacterium kansasii</name>
    <dbReference type="NCBI Taxonomy" id="1768"/>
    <lineage>
        <taxon>Bacteria</taxon>
        <taxon>Bacillati</taxon>
        <taxon>Actinomycetota</taxon>
        <taxon>Actinomycetes</taxon>
        <taxon>Mycobacteriales</taxon>
        <taxon>Mycobacteriaceae</taxon>
        <taxon>Mycobacterium</taxon>
    </lineage>
</organism>
<name>A0A1V3X4E8_MYCKA</name>
<evidence type="ECO:0000256" key="1">
    <source>
        <dbReference type="SAM" id="MobiDB-lite"/>
    </source>
</evidence>
<comment type="caution">
    <text evidence="2">The sequence shown here is derived from an EMBL/GenBank/DDBJ whole genome shotgun (WGS) entry which is preliminary data.</text>
</comment>
<reference evidence="2 3" key="1">
    <citation type="submission" date="2017-02" db="EMBL/GenBank/DDBJ databases">
        <title>Complete genome sequences of Mycobacterium kansasii strains isolated from rhesus macaques.</title>
        <authorList>
            <person name="Panda A."/>
            <person name="Nagaraj S."/>
            <person name="Zhao X."/>
            <person name="Tettelin H."/>
            <person name="Detolla L.J."/>
        </authorList>
    </citation>
    <scope>NUCLEOTIDE SEQUENCE [LARGE SCALE GENOMIC DNA]</scope>
    <source>
        <strain evidence="2 3">11-3813</strain>
    </source>
</reference>
<evidence type="ECO:0000313" key="3">
    <source>
        <dbReference type="Proteomes" id="UP000189229"/>
    </source>
</evidence>
<dbReference type="Proteomes" id="UP000189229">
    <property type="component" value="Unassembled WGS sequence"/>
</dbReference>
<sequence length="47" mass="4981">MLLAGTCPAFPIDRVGWLGNEFYPRSRATKHMSSCAPPDSTADTGPG</sequence>
<evidence type="ECO:0000313" key="2">
    <source>
        <dbReference type="EMBL" id="OOK74143.1"/>
    </source>
</evidence>
<dbReference type="EMBL" id="MVBM01000004">
    <property type="protein sequence ID" value="OOK74143.1"/>
    <property type="molecule type" value="Genomic_DNA"/>
</dbReference>
<feature type="region of interest" description="Disordered" evidence="1">
    <location>
        <begin position="28"/>
        <end position="47"/>
    </location>
</feature>
<accession>A0A1V3X4E8</accession>
<proteinExistence type="predicted"/>
<gene>
    <name evidence="2" type="ORF">BZL30_5170</name>
</gene>